<evidence type="ECO:0000313" key="2">
    <source>
        <dbReference type="Proteomes" id="UP000499080"/>
    </source>
</evidence>
<dbReference type="Proteomes" id="UP000499080">
    <property type="component" value="Unassembled WGS sequence"/>
</dbReference>
<sequence length="164" mass="18201">MDSSLLRIPAAVSGGDYSPHSRTNVFVPPNPSLVLGHDRTHPQSSRETSIDTRAGGGFLRPNNCNSCFPILLTAILASPSCSLQFLLHHPAHCNSCFTILLKLELSLVEQRRTFVFEWIAFSNFTYNVKDFSSKVYVLSSFENEELDSDSSYSQKSLVLIILAC</sequence>
<name>A0A4Y2RIH3_ARAVE</name>
<keyword evidence="2" id="KW-1185">Reference proteome</keyword>
<comment type="caution">
    <text evidence="1">The sequence shown here is derived from an EMBL/GenBank/DDBJ whole genome shotgun (WGS) entry which is preliminary data.</text>
</comment>
<evidence type="ECO:0000313" key="1">
    <source>
        <dbReference type="EMBL" id="GBN75597.1"/>
    </source>
</evidence>
<protein>
    <submittedName>
        <fullName evidence="1">Uncharacterized protein</fullName>
    </submittedName>
</protein>
<dbReference type="EMBL" id="BGPR01017254">
    <property type="protein sequence ID" value="GBN75597.1"/>
    <property type="molecule type" value="Genomic_DNA"/>
</dbReference>
<gene>
    <name evidence="1" type="ORF">AVEN_70922_1</name>
</gene>
<accession>A0A4Y2RIH3</accession>
<dbReference type="AlphaFoldDB" id="A0A4Y2RIH3"/>
<proteinExistence type="predicted"/>
<organism evidence="1 2">
    <name type="scientific">Araneus ventricosus</name>
    <name type="common">Orbweaver spider</name>
    <name type="synonym">Epeira ventricosa</name>
    <dbReference type="NCBI Taxonomy" id="182803"/>
    <lineage>
        <taxon>Eukaryota</taxon>
        <taxon>Metazoa</taxon>
        <taxon>Ecdysozoa</taxon>
        <taxon>Arthropoda</taxon>
        <taxon>Chelicerata</taxon>
        <taxon>Arachnida</taxon>
        <taxon>Araneae</taxon>
        <taxon>Araneomorphae</taxon>
        <taxon>Entelegynae</taxon>
        <taxon>Araneoidea</taxon>
        <taxon>Araneidae</taxon>
        <taxon>Araneus</taxon>
    </lineage>
</organism>
<reference evidence="1 2" key="1">
    <citation type="journal article" date="2019" name="Sci. Rep.">
        <title>Orb-weaving spider Araneus ventricosus genome elucidates the spidroin gene catalogue.</title>
        <authorList>
            <person name="Kono N."/>
            <person name="Nakamura H."/>
            <person name="Ohtoshi R."/>
            <person name="Moran D.A.P."/>
            <person name="Shinohara A."/>
            <person name="Yoshida Y."/>
            <person name="Fujiwara M."/>
            <person name="Mori M."/>
            <person name="Tomita M."/>
            <person name="Arakawa K."/>
        </authorList>
    </citation>
    <scope>NUCLEOTIDE SEQUENCE [LARGE SCALE GENOMIC DNA]</scope>
</reference>